<dbReference type="GO" id="GO:0006355">
    <property type="term" value="P:regulation of DNA-templated transcription"/>
    <property type="evidence" value="ECO:0007669"/>
    <property type="project" value="InterPro"/>
</dbReference>
<dbReference type="InterPro" id="IPR013321">
    <property type="entry name" value="Arc_rbn_hlx_hlx"/>
</dbReference>
<dbReference type="InterPro" id="IPR010985">
    <property type="entry name" value="Ribbon_hlx_hlx"/>
</dbReference>
<gene>
    <name evidence="2" type="ORF">SAMN05421879_10875</name>
</gene>
<protein>
    <submittedName>
        <fullName evidence="2">Ribbon-helix-helix protein, copG family</fullName>
    </submittedName>
</protein>
<dbReference type="Pfam" id="PF01402">
    <property type="entry name" value="RHH_1"/>
    <property type="match status" value="1"/>
</dbReference>
<evidence type="ECO:0000259" key="1">
    <source>
        <dbReference type="Pfam" id="PF01402"/>
    </source>
</evidence>
<feature type="domain" description="Ribbon-helix-helix protein CopG" evidence="1">
    <location>
        <begin position="6"/>
        <end position="44"/>
    </location>
</feature>
<organism evidence="2 3">
    <name type="scientific">Ornithinimicrobium cerasi</name>
    <dbReference type="NCBI Taxonomy" id="2248773"/>
    <lineage>
        <taxon>Bacteria</taxon>
        <taxon>Bacillati</taxon>
        <taxon>Actinomycetota</taxon>
        <taxon>Actinomycetes</taxon>
        <taxon>Micrococcales</taxon>
        <taxon>Ornithinimicrobiaceae</taxon>
        <taxon>Ornithinimicrobium</taxon>
    </lineage>
</organism>
<proteinExistence type="predicted"/>
<dbReference type="RefSeq" id="WP_097188619.1">
    <property type="nucleotide sequence ID" value="NZ_OBQK01000008.1"/>
</dbReference>
<reference evidence="3" key="1">
    <citation type="submission" date="2017-08" db="EMBL/GenBank/DDBJ databases">
        <authorList>
            <person name="Varghese N."/>
            <person name="Submissions S."/>
        </authorList>
    </citation>
    <scope>NUCLEOTIDE SEQUENCE [LARGE SCALE GENOMIC DNA]</scope>
    <source>
        <strain evidence="3">USBA17B2</strain>
    </source>
</reference>
<dbReference type="CDD" id="cd21631">
    <property type="entry name" value="RHH_CopG_NikR-like"/>
    <property type="match status" value="1"/>
</dbReference>
<evidence type="ECO:0000313" key="2">
    <source>
        <dbReference type="EMBL" id="SOC56645.1"/>
    </source>
</evidence>
<dbReference type="EMBL" id="OBQK01000008">
    <property type="protein sequence ID" value="SOC56645.1"/>
    <property type="molecule type" value="Genomic_DNA"/>
</dbReference>
<evidence type="ECO:0000313" key="3">
    <source>
        <dbReference type="Proteomes" id="UP000219688"/>
    </source>
</evidence>
<sequence>MTDKAQFNVYLPRDLIVEVKHRGIDEGVSLSALVERALRHYLDTAAKETSA</sequence>
<accession>A0A285VRG7</accession>
<dbReference type="OrthoDB" id="9033039at2"/>
<dbReference type="InterPro" id="IPR002145">
    <property type="entry name" value="CopG"/>
</dbReference>
<keyword evidence="3" id="KW-1185">Reference proteome</keyword>
<dbReference type="AlphaFoldDB" id="A0A285VRG7"/>
<name>A0A285VRG7_9MICO</name>
<dbReference type="SUPFAM" id="SSF47598">
    <property type="entry name" value="Ribbon-helix-helix"/>
    <property type="match status" value="1"/>
</dbReference>
<dbReference type="Gene3D" id="1.10.1220.10">
    <property type="entry name" value="Met repressor-like"/>
    <property type="match status" value="1"/>
</dbReference>
<dbReference type="Proteomes" id="UP000219688">
    <property type="component" value="Unassembled WGS sequence"/>
</dbReference>